<dbReference type="EMBL" id="SJPL01000001">
    <property type="protein sequence ID" value="TWT68781.1"/>
    <property type="molecule type" value="Genomic_DNA"/>
</dbReference>
<dbReference type="SUPFAM" id="SSF52172">
    <property type="entry name" value="CheY-like"/>
    <property type="match status" value="1"/>
</dbReference>
<dbReference type="Proteomes" id="UP000317238">
    <property type="component" value="Unassembled WGS sequence"/>
</dbReference>
<dbReference type="AlphaFoldDB" id="A0A5C5Y2B3"/>
<dbReference type="InterPro" id="IPR001789">
    <property type="entry name" value="Sig_transdc_resp-reg_receiver"/>
</dbReference>
<dbReference type="SMART" id="SM00448">
    <property type="entry name" value="REC"/>
    <property type="match status" value="1"/>
</dbReference>
<feature type="modified residue" description="4-aspartylphosphate" evidence="2">
    <location>
        <position position="56"/>
    </location>
</feature>
<evidence type="ECO:0000313" key="5">
    <source>
        <dbReference type="Proteomes" id="UP000317238"/>
    </source>
</evidence>
<feature type="domain" description="Response regulatory" evidence="3">
    <location>
        <begin position="6"/>
        <end position="117"/>
    </location>
</feature>
<evidence type="ECO:0000259" key="3">
    <source>
        <dbReference type="PROSITE" id="PS50110"/>
    </source>
</evidence>
<dbReference type="Gene3D" id="3.40.50.2300">
    <property type="match status" value="1"/>
</dbReference>
<evidence type="ECO:0000313" key="4">
    <source>
        <dbReference type="EMBL" id="TWT68781.1"/>
    </source>
</evidence>
<dbReference type="PANTHER" id="PTHR44591:SF23">
    <property type="entry name" value="CHEY SUBFAMILY"/>
    <property type="match status" value="1"/>
</dbReference>
<dbReference type="InterPro" id="IPR011006">
    <property type="entry name" value="CheY-like_superfamily"/>
</dbReference>
<dbReference type="GO" id="GO:0000160">
    <property type="term" value="P:phosphorelay signal transduction system"/>
    <property type="evidence" value="ECO:0007669"/>
    <property type="project" value="InterPro"/>
</dbReference>
<accession>A0A5C5Y2B3</accession>
<keyword evidence="1 2" id="KW-0597">Phosphoprotein</keyword>
<proteinExistence type="predicted"/>
<protein>
    <submittedName>
        <fullName evidence="4">Putative transcriptional regulatory protein pdtaR</fullName>
    </submittedName>
</protein>
<sequence>MKTPLRIVIADDEDDIRSCFGRLLRKLGYCVVGEASDGQQLVHESHRTTPDLIITDVRMPHKSGLDAALEINQQHDIPIIFMSSYEEIAGQTIEFAVDFLLKPVDVSQLQQAICKAFPDRCNLH</sequence>
<gene>
    <name evidence="4" type="primary">pdtaR</name>
    <name evidence="4" type="ORF">Pan14r_10280</name>
</gene>
<keyword evidence="5" id="KW-1185">Reference proteome</keyword>
<evidence type="ECO:0000256" key="1">
    <source>
        <dbReference type="ARBA" id="ARBA00022553"/>
    </source>
</evidence>
<dbReference type="PROSITE" id="PS50110">
    <property type="entry name" value="RESPONSE_REGULATORY"/>
    <property type="match status" value="1"/>
</dbReference>
<reference evidence="4 5" key="1">
    <citation type="submission" date="2019-02" db="EMBL/GenBank/DDBJ databases">
        <title>Deep-cultivation of Planctomycetes and their phenomic and genomic characterization uncovers novel biology.</title>
        <authorList>
            <person name="Wiegand S."/>
            <person name="Jogler M."/>
            <person name="Boedeker C."/>
            <person name="Pinto D."/>
            <person name="Vollmers J."/>
            <person name="Rivas-Marin E."/>
            <person name="Kohn T."/>
            <person name="Peeters S.H."/>
            <person name="Heuer A."/>
            <person name="Rast P."/>
            <person name="Oberbeckmann S."/>
            <person name="Bunk B."/>
            <person name="Jeske O."/>
            <person name="Meyerdierks A."/>
            <person name="Storesund J.E."/>
            <person name="Kallscheuer N."/>
            <person name="Luecker S."/>
            <person name="Lage O.M."/>
            <person name="Pohl T."/>
            <person name="Merkel B.J."/>
            <person name="Hornburger P."/>
            <person name="Mueller R.-W."/>
            <person name="Bruemmer F."/>
            <person name="Labrenz M."/>
            <person name="Spormann A.M."/>
            <person name="Op Den Camp H."/>
            <person name="Overmann J."/>
            <person name="Amann R."/>
            <person name="Jetten M.S.M."/>
            <person name="Mascher T."/>
            <person name="Medema M.H."/>
            <person name="Devos D.P."/>
            <person name="Kaster A.-K."/>
            <person name="Ovreas L."/>
            <person name="Rohde M."/>
            <person name="Galperin M.Y."/>
            <person name="Jogler C."/>
        </authorList>
    </citation>
    <scope>NUCLEOTIDE SEQUENCE [LARGE SCALE GENOMIC DNA]</scope>
    <source>
        <strain evidence="4 5">Pan14r</strain>
    </source>
</reference>
<dbReference type="RefSeq" id="WP_145295444.1">
    <property type="nucleotide sequence ID" value="NZ_CP036319.1"/>
</dbReference>
<name>A0A5C5Y2B3_9PLAN</name>
<dbReference type="InterPro" id="IPR050595">
    <property type="entry name" value="Bact_response_regulator"/>
</dbReference>
<comment type="caution">
    <text evidence="4">The sequence shown here is derived from an EMBL/GenBank/DDBJ whole genome shotgun (WGS) entry which is preliminary data.</text>
</comment>
<organism evidence="4 5">
    <name type="scientific">Crateriforma conspicua</name>
    <dbReference type="NCBI Taxonomy" id="2527996"/>
    <lineage>
        <taxon>Bacteria</taxon>
        <taxon>Pseudomonadati</taxon>
        <taxon>Planctomycetota</taxon>
        <taxon>Planctomycetia</taxon>
        <taxon>Planctomycetales</taxon>
        <taxon>Planctomycetaceae</taxon>
        <taxon>Crateriforma</taxon>
    </lineage>
</organism>
<evidence type="ECO:0000256" key="2">
    <source>
        <dbReference type="PROSITE-ProRule" id="PRU00169"/>
    </source>
</evidence>
<dbReference type="OrthoDB" id="9779069at2"/>
<dbReference type="PANTHER" id="PTHR44591">
    <property type="entry name" value="STRESS RESPONSE REGULATOR PROTEIN 1"/>
    <property type="match status" value="1"/>
</dbReference>
<dbReference type="Pfam" id="PF00072">
    <property type="entry name" value="Response_reg"/>
    <property type="match status" value="1"/>
</dbReference>